<dbReference type="InterPro" id="IPR050210">
    <property type="entry name" value="tRNA_Adenine-N(6)_MTase"/>
</dbReference>
<dbReference type="OrthoDB" id="5354196at2"/>
<dbReference type="CDD" id="cd02440">
    <property type="entry name" value="AdoMet_MTases"/>
    <property type="match status" value="1"/>
</dbReference>
<dbReference type="GO" id="GO:0003676">
    <property type="term" value="F:nucleic acid binding"/>
    <property type="evidence" value="ECO:0007669"/>
    <property type="project" value="InterPro"/>
</dbReference>
<evidence type="ECO:0000259" key="3">
    <source>
        <dbReference type="Pfam" id="PF05175"/>
    </source>
</evidence>
<dbReference type="Pfam" id="PF05175">
    <property type="entry name" value="MTS"/>
    <property type="match status" value="1"/>
</dbReference>
<dbReference type="InterPro" id="IPR029063">
    <property type="entry name" value="SAM-dependent_MTases_sf"/>
</dbReference>
<dbReference type="EMBL" id="PDKB01000006">
    <property type="protein sequence ID" value="RBQ29349.1"/>
    <property type="molecule type" value="Genomic_DNA"/>
</dbReference>
<keyword evidence="5" id="KW-1185">Reference proteome</keyword>
<reference evidence="4 5" key="1">
    <citation type="submission" date="2017-10" db="EMBL/GenBank/DDBJ databases">
        <title>Genomics of the genus Arcobacter.</title>
        <authorList>
            <person name="Perez-Cataluna A."/>
            <person name="Figueras M.J."/>
        </authorList>
    </citation>
    <scope>NUCLEOTIDE SEQUENCE [LARGE SCALE GENOMIC DNA]</scope>
    <source>
        <strain evidence="4 5">CECT 9230</strain>
    </source>
</reference>
<dbReference type="PANTHER" id="PTHR47739:SF1">
    <property type="entry name" value="TRNA1(VAL) (ADENINE(37)-N6)-METHYLTRANSFERASE"/>
    <property type="match status" value="1"/>
</dbReference>
<gene>
    <name evidence="4" type="ORF">CRU91_04510</name>
</gene>
<dbReference type="InterPro" id="IPR002052">
    <property type="entry name" value="DNA_methylase_N6_adenine_CS"/>
</dbReference>
<dbReference type="AlphaFoldDB" id="A0A366MV32"/>
<keyword evidence="2" id="KW-0949">S-adenosyl-L-methionine</keyword>
<dbReference type="GO" id="GO:0008757">
    <property type="term" value="F:S-adenosylmethionine-dependent methyltransferase activity"/>
    <property type="evidence" value="ECO:0007669"/>
    <property type="project" value="UniProtKB-ARBA"/>
</dbReference>
<sequence length="238" mass="27865">MVLYQPRNGYCYNSDTHFLFNFICKCLEKYKNINGDILDIGSGSGILGLLLANNYKKLILNQCEIQKSFQFFSQQNAKTNKIYANLYKGSFLDLEFDKKFDFCVSNPPFYHQNVIKSENESLKIARYNSSMPLRNFIYRSSNILKNDGKLFFCYDSKQLNEIILFLNEFSFNIEALQFVYPKAKKEASLVLVYAKKNSKSLLKILKPLIVFDENSNFTKEVEDIYKHIRTHSIKVDFE</sequence>
<dbReference type="GO" id="GO:0008170">
    <property type="term" value="F:N-methyltransferase activity"/>
    <property type="evidence" value="ECO:0007669"/>
    <property type="project" value="UniProtKB-ARBA"/>
</dbReference>
<dbReference type="GO" id="GO:0032259">
    <property type="term" value="P:methylation"/>
    <property type="evidence" value="ECO:0007669"/>
    <property type="project" value="UniProtKB-KW"/>
</dbReference>
<accession>A0A366MV32</accession>
<dbReference type="InterPro" id="IPR007848">
    <property type="entry name" value="Small_mtfrase_dom"/>
</dbReference>
<evidence type="ECO:0000256" key="2">
    <source>
        <dbReference type="ARBA" id="ARBA00022691"/>
    </source>
</evidence>
<evidence type="ECO:0000313" key="5">
    <source>
        <dbReference type="Proteomes" id="UP000252669"/>
    </source>
</evidence>
<keyword evidence="1 4" id="KW-0489">Methyltransferase</keyword>
<dbReference type="SUPFAM" id="SSF53335">
    <property type="entry name" value="S-adenosyl-L-methionine-dependent methyltransferases"/>
    <property type="match status" value="1"/>
</dbReference>
<organism evidence="4 5">
    <name type="scientific">Aliarcobacter vitoriensis</name>
    <dbReference type="NCBI Taxonomy" id="2011099"/>
    <lineage>
        <taxon>Bacteria</taxon>
        <taxon>Pseudomonadati</taxon>
        <taxon>Campylobacterota</taxon>
        <taxon>Epsilonproteobacteria</taxon>
        <taxon>Campylobacterales</taxon>
        <taxon>Arcobacteraceae</taxon>
        <taxon>Aliarcobacter</taxon>
    </lineage>
</organism>
<dbReference type="PANTHER" id="PTHR47739">
    <property type="entry name" value="TRNA1(VAL) (ADENINE(37)-N6)-METHYLTRANSFERASE"/>
    <property type="match status" value="1"/>
</dbReference>
<evidence type="ECO:0000256" key="1">
    <source>
        <dbReference type="ARBA" id="ARBA00022603"/>
    </source>
</evidence>
<feature type="domain" description="Methyltransferase small" evidence="3">
    <location>
        <begin position="24"/>
        <end position="160"/>
    </location>
</feature>
<name>A0A366MV32_9BACT</name>
<keyword evidence="1 4" id="KW-0808">Transferase</keyword>
<dbReference type="PROSITE" id="PS00092">
    <property type="entry name" value="N6_MTASE"/>
    <property type="match status" value="1"/>
</dbReference>
<proteinExistence type="predicted"/>
<dbReference type="Proteomes" id="UP000252669">
    <property type="component" value="Unassembled WGS sequence"/>
</dbReference>
<dbReference type="RefSeq" id="WP_113893861.1">
    <property type="nucleotide sequence ID" value="NZ_JANJGA010000006.1"/>
</dbReference>
<protein>
    <submittedName>
        <fullName evidence="4">Methyltransferase</fullName>
    </submittedName>
</protein>
<comment type="caution">
    <text evidence="4">The sequence shown here is derived from an EMBL/GenBank/DDBJ whole genome shotgun (WGS) entry which is preliminary data.</text>
</comment>
<evidence type="ECO:0000313" key="4">
    <source>
        <dbReference type="EMBL" id="RBQ29349.1"/>
    </source>
</evidence>
<dbReference type="Gene3D" id="3.40.50.150">
    <property type="entry name" value="Vaccinia Virus protein VP39"/>
    <property type="match status" value="1"/>
</dbReference>